<reference evidence="2 3" key="1">
    <citation type="journal article" date="2013" name="PLoS Genet.">
        <title>Genomic mechanisms accounting for the adaptation to parasitism in nematode-trapping fungi.</title>
        <authorList>
            <person name="Meerupati T."/>
            <person name="Andersson K.M."/>
            <person name="Friman E."/>
            <person name="Kumar D."/>
            <person name="Tunlid A."/>
            <person name="Ahren D."/>
        </authorList>
    </citation>
    <scope>NUCLEOTIDE SEQUENCE [LARGE SCALE GENOMIC DNA]</scope>
    <source>
        <strain evidence="2 3">CBS 200.50</strain>
    </source>
</reference>
<evidence type="ECO:0000313" key="3">
    <source>
        <dbReference type="Proteomes" id="UP000015100"/>
    </source>
</evidence>
<feature type="coiled-coil region" evidence="1">
    <location>
        <begin position="243"/>
        <end position="270"/>
    </location>
</feature>
<keyword evidence="1" id="KW-0175">Coiled coil</keyword>
<keyword evidence="3" id="KW-1185">Reference proteome</keyword>
<gene>
    <name evidence="2" type="ORF">H072_521</name>
</gene>
<accession>S8ARL4</accession>
<evidence type="ECO:0000313" key="2">
    <source>
        <dbReference type="EMBL" id="EPS45499.1"/>
    </source>
</evidence>
<organism evidence="2 3">
    <name type="scientific">Dactylellina haptotyla (strain CBS 200.50)</name>
    <name type="common">Nematode-trapping fungus</name>
    <name type="synonym">Monacrosporium haptotylum</name>
    <dbReference type="NCBI Taxonomy" id="1284197"/>
    <lineage>
        <taxon>Eukaryota</taxon>
        <taxon>Fungi</taxon>
        <taxon>Dikarya</taxon>
        <taxon>Ascomycota</taxon>
        <taxon>Pezizomycotina</taxon>
        <taxon>Orbiliomycetes</taxon>
        <taxon>Orbiliales</taxon>
        <taxon>Orbiliaceae</taxon>
        <taxon>Dactylellina</taxon>
    </lineage>
</organism>
<dbReference type="OrthoDB" id="3883941at2759"/>
<comment type="caution">
    <text evidence="2">The sequence shown here is derived from an EMBL/GenBank/DDBJ whole genome shotgun (WGS) entry which is preliminary data.</text>
</comment>
<dbReference type="EMBL" id="AQGS01000014">
    <property type="protein sequence ID" value="EPS45499.1"/>
    <property type="molecule type" value="Genomic_DNA"/>
</dbReference>
<dbReference type="AlphaFoldDB" id="S8ARL4"/>
<reference evidence="3" key="2">
    <citation type="submission" date="2013-04" db="EMBL/GenBank/DDBJ databases">
        <title>Genomic mechanisms accounting for the adaptation to parasitism in nematode-trapping fungi.</title>
        <authorList>
            <person name="Ahren D.G."/>
        </authorList>
    </citation>
    <scope>NUCLEOTIDE SEQUENCE [LARGE SCALE GENOMIC DNA]</scope>
    <source>
        <strain evidence="3">CBS 200.50</strain>
    </source>
</reference>
<dbReference type="Proteomes" id="UP000015100">
    <property type="component" value="Unassembled WGS sequence"/>
</dbReference>
<name>S8ARL4_DACHA</name>
<dbReference type="eggNOG" id="ENOG502RHGF">
    <property type="taxonomic scope" value="Eukaryota"/>
</dbReference>
<dbReference type="STRING" id="1284197.S8ARL4"/>
<evidence type="ECO:0000256" key="1">
    <source>
        <dbReference type="SAM" id="Coils"/>
    </source>
</evidence>
<dbReference type="HOGENOM" id="CLU_033245_0_0_1"/>
<proteinExistence type="predicted"/>
<sequence>MSATWSRSSSCIRVLARAPRRQLIQQKPRQLRYSTSQSTAQAQQTSGSSSALVGGITGGLVTFAGGYAWYYFSGAKTALDGAHATKEYFDSAKKKIASAAPDVENPNEVLKWLRTQATAYAAFIPGGSAFVKSAFDDIDSVRGKHGKEVDTIVKDAYNELKEITDKKGFSVETAWEGWGVLQRQLEKIGELAEDSASQILDNHPEMKKKLGKNLGQIKQMGERLGPEAKKQVEDLWTEIGDIIKKSGMNIEAATTKLENLLKEKVEKLQKLGADAWKKELKAAQPLLDKNPEIKKLIEENTDQLKQGNAQELFLKVKDAVNSGDTSNLKDFVNKAAEKASKSNFGSGVDQYLKMVPGGGQIIPKLKELKEITKEHGEEAETLIENTLKEIGQVLDKRMKEGQELAKKAKKSK</sequence>
<dbReference type="OMA" id="QIMDNHP"/>
<protein>
    <submittedName>
        <fullName evidence="2">Uncharacterized protein</fullName>
    </submittedName>
</protein>